<feature type="region of interest" description="Disordered" evidence="1">
    <location>
        <begin position="1"/>
        <end position="103"/>
    </location>
</feature>
<feature type="compositionally biased region" description="Basic and acidic residues" evidence="1">
    <location>
        <begin position="90"/>
        <end position="103"/>
    </location>
</feature>
<evidence type="ECO:0000313" key="3">
    <source>
        <dbReference type="EMBL" id="KAE9032525.1"/>
    </source>
</evidence>
<dbReference type="EMBL" id="QXFU01000480">
    <property type="protein sequence ID" value="KAE9032525.1"/>
    <property type="molecule type" value="Genomic_DNA"/>
</dbReference>
<feature type="compositionally biased region" description="Acidic residues" evidence="1">
    <location>
        <begin position="58"/>
        <end position="69"/>
    </location>
</feature>
<evidence type="ECO:0000313" key="2">
    <source>
        <dbReference type="EMBL" id="KAE9025596.1"/>
    </source>
</evidence>
<evidence type="ECO:0000313" key="5">
    <source>
        <dbReference type="Proteomes" id="UP000429607"/>
    </source>
</evidence>
<evidence type="ECO:0000313" key="7">
    <source>
        <dbReference type="Proteomes" id="UP000435112"/>
    </source>
</evidence>
<keyword evidence="6" id="KW-1185">Reference proteome</keyword>
<sequence length="103" mass="10081">MGVTGEIVGASSGDEVTPEAAAVDEGAGGNPDDPEGGVYAGTAPRMDTEAADATVEIAVDEDVTGEAADDGARGDGGTADADGEPSGSDIDEKGSLDREKIQK</sequence>
<protein>
    <submittedName>
        <fullName evidence="2">Uncharacterized protein</fullName>
    </submittedName>
</protein>
<organism evidence="2 5">
    <name type="scientific">Phytophthora rubi</name>
    <dbReference type="NCBI Taxonomy" id="129364"/>
    <lineage>
        <taxon>Eukaryota</taxon>
        <taxon>Sar</taxon>
        <taxon>Stramenopiles</taxon>
        <taxon>Oomycota</taxon>
        <taxon>Peronosporomycetes</taxon>
        <taxon>Peronosporales</taxon>
        <taxon>Peronosporaceae</taxon>
        <taxon>Phytophthora</taxon>
    </lineage>
</organism>
<comment type="caution">
    <text evidence="2">The sequence shown here is derived from an EMBL/GenBank/DDBJ whole genome shotgun (WGS) entry which is preliminary data.</text>
</comment>
<evidence type="ECO:0000313" key="6">
    <source>
        <dbReference type="Proteomes" id="UP000434957"/>
    </source>
</evidence>
<accession>A0A6A3M1T0</accession>
<name>A0A6A3M1T0_9STRA</name>
<dbReference type="OrthoDB" id="10505658at2759"/>
<proteinExistence type="predicted"/>
<dbReference type="EMBL" id="QXFT01000385">
    <property type="protein sequence ID" value="KAE9345444.1"/>
    <property type="molecule type" value="Genomic_DNA"/>
</dbReference>
<dbReference type="Proteomes" id="UP000429607">
    <property type="component" value="Unassembled WGS sequence"/>
</dbReference>
<dbReference type="Proteomes" id="UP000434957">
    <property type="component" value="Unassembled WGS sequence"/>
</dbReference>
<evidence type="ECO:0000256" key="1">
    <source>
        <dbReference type="SAM" id="MobiDB-lite"/>
    </source>
</evidence>
<gene>
    <name evidence="2" type="ORF">PR001_g12385</name>
    <name evidence="3" type="ORF">PR002_g9136</name>
    <name evidence="4" type="ORF">PR003_g7944</name>
</gene>
<dbReference type="AlphaFoldDB" id="A0A6A3M1T0"/>
<evidence type="ECO:0000313" key="4">
    <source>
        <dbReference type="EMBL" id="KAE9345444.1"/>
    </source>
</evidence>
<dbReference type="Proteomes" id="UP000435112">
    <property type="component" value="Unassembled WGS sequence"/>
</dbReference>
<reference evidence="5 7" key="1">
    <citation type="submission" date="2018-09" db="EMBL/GenBank/DDBJ databases">
        <title>Genomic investigation of the strawberry pathogen Phytophthora fragariae indicates pathogenicity is determined by transcriptional variation in three key races.</title>
        <authorList>
            <person name="Adams T.M."/>
            <person name="Armitage A.D."/>
            <person name="Sobczyk M.K."/>
            <person name="Bates H.J."/>
            <person name="Dunwell J.M."/>
            <person name="Nellist C.F."/>
            <person name="Harrison R.J."/>
        </authorList>
    </citation>
    <scope>NUCLEOTIDE SEQUENCE [LARGE SCALE GENOMIC DNA]</scope>
    <source>
        <strain evidence="2 5">SCRP249</strain>
        <strain evidence="3 7">SCRP324</strain>
        <strain evidence="4 6">SCRP333</strain>
    </source>
</reference>
<dbReference type="EMBL" id="QXFV01000804">
    <property type="protein sequence ID" value="KAE9025596.1"/>
    <property type="molecule type" value="Genomic_DNA"/>
</dbReference>